<dbReference type="InterPro" id="IPR010656">
    <property type="entry name" value="DctM"/>
</dbReference>
<evidence type="ECO:0000256" key="1">
    <source>
        <dbReference type="ARBA" id="ARBA00004429"/>
    </source>
</evidence>
<comment type="subunit">
    <text evidence="7">The complex comprises the extracytoplasmic solute receptor protein and the two transmembrane proteins.</text>
</comment>
<organism evidence="9 10">
    <name type="scientific">Hydrogenophaga atypica</name>
    <dbReference type="NCBI Taxonomy" id="249409"/>
    <lineage>
        <taxon>Bacteria</taxon>
        <taxon>Pseudomonadati</taxon>
        <taxon>Pseudomonadota</taxon>
        <taxon>Betaproteobacteria</taxon>
        <taxon>Burkholderiales</taxon>
        <taxon>Comamonadaceae</taxon>
        <taxon>Hydrogenophaga</taxon>
    </lineage>
</organism>
<feature type="transmembrane region" description="Helical" evidence="7">
    <location>
        <begin position="317"/>
        <end position="342"/>
    </location>
</feature>
<comment type="similarity">
    <text evidence="7">Belongs to the TRAP transporter large permease family.</text>
</comment>
<dbReference type="EMBL" id="JBHTCA010000010">
    <property type="protein sequence ID" value="MFC7409915.1"/>
    <property type="molecule type" value="Genomic_DNA"/>
</dbReference>
<feature type="transmembrane region" description="Helical" evidence="7">
    <location>
        <begin position="275"/>
        <end position="297"/>
    </location>
</feature>
<dbReference type="PANTHER" id="PTHR33362">
    <property type="entry name" value="SIALIC ACID TRAP TRANSPORTER PERMEASE PROTEIN SIAT-RELATED"/>
    <property type="match status" value="1"/>
</dbReference>
<feature type="transmembrane region" description="Helical" evidence="7">
    <location>
        <begin position="155"/>
        <end position="175"/>
    </location>
</feature>
<keyword evidence="5 7" id="KW-1133">Transmembrane helix</keyword>
<accession>A0ABW2QKH0</accession>
<evidence type="ECO:0000256" key="4">
    <source>
        <dbReference type="ARBA" id="ARBA00022692"/>
    </source>
</evidence>
<feature type="domain" description="TRAP C4-dicarboxylate transport system permease DctM subunit" evidence="8">
    <location>
        <begin position="8"/>
        <end position="420"/>
    </location>
</feature>
<keyword evidence="2" id="KW-1003">Cell membrane</keyword>
<feature type="transmembrane region" description="Helical" evidence="7">
    <location>
        <begin position="51"/>
        <end position="70"/>
    </location>
</feature>
<comment type="caution">
    <text evidence="9">The sequence shown here is derived from an EMBL/GenBank/DDBJ whole genome shotgun (WGS) entry which is preliminary data.</text>
</comment>
<keyword evidence="7" id="KW-0813">Transport</keyword>
<evidence type="ECO:0000256" key="2">
    <source>
        <dbReference type="ARBA" id="ARBA00022475"/>
    </source>
</evidence>
<evidence type="ECO:0000256" key="7">
    <source>
        <dbReference type="RuleBase" id="RU369079"/>
    </source>
</evidence>
<keyword evidence="6 7" id="KW-0472">Membrane</keyword>
<evidence type="ECO:0000256" key="6">
    <source>
        <dbReference type="ARBA" id="ARBA00023136"/>
    </source>
</evidence>
<comment type="function">
    <text evidence="7">Part of the tripartite ATP-independent periplasmic (TRAP) transport system.</text>
</comment>
<feature type="transmembrane region" description="Helical" evidence="7">
    <location>
        <begin position="403"/>
        <end position="424"/>
    </location>
</feature>
<dbReference type="RefSeq" id="WP_382224219.1">
    <property type="nucleotide sequence ID" value="NZ_JBHTCA010000010.1"/>
</dbReference>
<evidence type="ECO:0000256" key="5">
    <source>
        <dbReference type="ARBA" id="ARBA00022989"/>
    </source>
</evidence>
<dbReference type="NCBIfam" id="TIGR00786">
    <property type="entry name" value="dctM"/>
    <property type="match status" value="1"/>
</dbReference>
<feature type="transmembrane region" description="Helical" evidence="7">
    <location>
        <begin position="245"/>
        <end position="263"/>
    </location>
</feature>
<evidence type="ECO:0000313" key="9">
    <source>
        <dbReference type="EMBL" id="MFC7409915.1"/>
    </source>
</evidence>
<sequence>MELTVLSICFAVLLLLGVPVAFSIGLASVATVLYAGIPIPIVFQKMVGGMQIFSFLAIPFFVFAGELMLYGGIADRIVRFANSLVGHVRGGLGMSNVIGCTLFGGVAGSPLADVSAMGSVMIPLMKKEGYDADYAVNVTTHAALVGALMPTSHNLIIFTLATTGIASVSVFSLILAGLIPALLLTICNLVAAYYVAVKRGYPTRGKFPGWKEVILSFLGAMPGLLIVVIILAGILSGIFTATESAATAVLWALLVTVLVYRSLSWKDFLKACAKACKTTGVVLLLIGISSAFGYFMALYEVPQKTGELMQSVTTNPWLIFLMINVLLFVLGTFLDMAATILICTPIFLPIAMHFGMDPAQFGIVMLINCALGLNTPPVGVTQFVGCAIGGVSVGQVMKSILPFYGALIACLMLVTYVPAFSLWLPNLLNAPK</sequence>
<dbReference type="PIRSF" id="PIRSF006066">
    <property type="entry name" value="HI0050"/>
    <property type="match status" value="1"/>
</dbReference>
<dbReference type="PANTHER" id="PTHR33362:SF2">
    <property type="entry name" value="TRAP TRANSPORTER LARGE PERMEASE PROTEIN"/>
    <property type="match status" value="1"/>
</dbReference>
<keyword evidence="3 7" id="KW-0997">Cell inner membrane</keyword>
<feature type="transmembrane region" description="Helical" evidence="7">
    <location>
        <begin position="379"/>
        <end position="396"/>
    </location>
</feature>
<reference evidence="10" key="1">
    <citation type="journal article" date="2019" name="Int. J. Syst. Evol. Microbiol.">
        <title>The Global Catalogue of Microorganisms (GCM) 10K type strain sequencing project: providing services to taxonomists for standard genome sequencing and annotation.</title>
        <authorList>
            <consortium name="The Broad Institute Genomics Platform"/>
            <consortium name="The Broad Institute Genome Sequencing Center for Infectious Disease"/>
            <person name="Wu L."/>
            <person name="Ma J."/>
        </authorList>
    </citation>
    <scope>NUCLEOTIDE SEQUENCE [LARGE SCALE GENOMIC DNA]</scope>
    <source>
        <strain evidence="10">CGMCC 1.12371</strain>
    </source>
</reference>
<dbReference type="Pfam" id="PF06808">
    <property type="entry name" value="DctM"/>
    <property type="match status" value="1"/>
</dbReference>
<feature type="transmembrane region" description="Helical" evidence="7">
    <location>
        <begin position="213"/>
        <end position="239"/>
    </location>
</feature>
<evidence type="ECO:0000256" key="3">
    <source>
        <dbReference type="ARBA" id="ARBA00022519"/>
    </source>
</evidence>
<feature type="transmembrane region" description="Helical" evidence="7">
    <location>
        <begin position="181"/>
        <end position="201"/>
    </location>
</feature>
<protein>
    <recommendedName>
        <fullName evidence="7">TRAP transporter large permease protein</fullName>
    </recommendedName>
</protein>
<comment type="caution">
    <text evidence="7">Lacks conserved residue(s) required for the propagation of feature annotation.</text>
</comment>
<dbReference type="Proteomes" id="UP001596501">
    <property type="component" value="Unassembled WGS sequence"/>
</dbReference>
<comment type="subcellular location">
    <subcellularLocation>
        <location evidence="1 7">Cell inner membrane</location>
        <topology evidence="1 7">Multi-pass membrane protein</topology>
    </subcellularLocation>
</comment>
<evidence type="ECO:0000259" key="8">
    <source>
        <dbReference type="Pfam" id="PF06808"/>
    </source>
</evidence>
<dbReference type="InterPro" id="IPR004681">
    <property type="entry name" value="TRAP_DctM"/>
</dbReference>
<name>A0ABW2QKH0_9BURK</name>
<proteinExistence type="inferred from homology"/>
<evidence type="ECO:0000313" key="10">
    <source>
        <dbReference type="Proteomes" id="UP001596501"/>
    </source>
</evidence>
<keyword evidence="4 7" id="KW-0812">Transmembrane</keyword>
<gene>
    <name evidence="9" type="ORF">ACFQPB_13685</name>
</gene>
<keyword evidence="10" id="KW-1185">Reference proteome</keyword>